<dbReference type="EMBL" id="LNIZ01000007">
    <property type="protein sequence ID" value="KTF03665.1"/>
    <property type="molecule type" value="Genomic_DNA"/>
</dbReference>
<evidence type="ECO:0000313" key="1">
    <source>
        <dbReference type="EMBL" id="KTF03665.1"/>
    </source>
</evidence>
<dbReference type="AlphaFoldDB" id="A0A0W1KHY3"/>
<protein>
    <submittedName>
        <fullName evidence="1">Uncharacterized protein</fullName>
    </submittedName>
</protein>
<dbReference type="Proteomes" id="UP000054404">
    <property type="component" value="Unassembled WGS sequence"/>
</dbReference>
<reference evidence="1 2" key="1">
    <citation type="submission" date="2015-11" db="EMBL/GenBank/DDBJ databases">
        <title>Draft Genome Sequence of the Type Strain Trueperella bernardiae LCDC 89-0504T, Isolated from Blood Culture.</title>
        <authorList>
            <person name="Bernier A.-M."/>
            <person name="Bernard K."/>
        </authorList>
    </citation>
    <scope>NUCLEOTIDE SEQUENCE [LARGE SCALE GENOMIC DNA]</scope>
    <source>
        <strain evidence="1 2">LCDC 89-0504</strain>
    </source>
</reference>
<proteinExistence type="predicted"/>
<accession>A0A0W1KHY3</accession>
<gene>
    <name evidence="1" type="ORF">AQZ59_01453</name>
</gene>
<keyword evidence="2" id="KW-1185">Reference proteome</keyword>
<comment type="caution">
    <text evidence="1">The sequence shown here is derived from an EMBL/GenBank/DDBJ whole genome shotgun (WGS) entry which is preliminary data.</text>
</comment>
<organism evidence="1 2">
    <name type="scientific">Trueperella bernardiae</name>
    <dbReference type="NCBI Taxonomy" id="59561"/>
    <lineage>
        <taxon>Bacteria</taxon>
        <taxon>Bacillati</taxon>
        <taxon>Actinomycetota</taxon>
        <taxon>Actinomycetes</taxon>
        <taxon>Actinomycetales</taxon>
        <taxon>Actinomycetaceae</taxon>
        <taxon>Trueperella</taxon>
    </lineage>
</organism>
<evidence type="ECO:0000313" key="2">
    <source>
        <dbReference type="Proteomes" id="UP000054404"/>
    </source>
</evidence>
<name>A0A0W1KHY3_9ACTO</name>
<sequence length="259" mass="28346">MEGSSPASRTPPSRPELVKLQSANVRSFELSKDTLTPHRVFEGLVALGSNVFHVKPAWLPSGVLSETTHDPAGRSEAFWASFSTAPDVSRMPPVKVDADAGEAVTRLDPADAPRVKARAVSAALGARKKRLPGVEALDKSIPKSFQSSICLLRQPEDGAARKNTLHRRPRRLRVGRFVKELTAFASRILHFSCFRHCADFAYPRRPTIEQQGVEGYSPTGVLLVSIRSHSNRQGLVLDALTLGRMAICFRCSPRSCGPR</sequence>